<dbReference type="PANTHER" id="PTHR48085:SF5">
    <property type="entry name" value="CADMIUM_ZINC-TRANSPORTING ATPASE HMA4-RELATED"/>
    <property type="match status" value="1"/>
</dbReference>
<dbReference type="SUPFAM" id="SSF56784">
    <property type="entry name" value="HAD-like"/>
    <property type="match status" value="1"/>
</dbReference>
<feature type="transmembrane region" description="Helical" evidence="2">
    <location>
        <begin position="138"/>
        <end position="159"/>
    </location>
</feature>
<dbReference type="RefSeq" id="WP_084577254.1">
    <property type="nucleotide sequence ID" value="NZ_CP155572.1"/>
</dbReference>
<evidence type="ECO:0000313" key="4">
    <source>
        <dbReference type="Proteomes" id="UP000192738"/>
    </source>
</evidence>
<dbReference type="STRING" id="112901.SAMN04488500_11793"/>
<dbReference type="InterPro" id="IPR023214">
    <property type="entry name" value="HAD_sf"/>
</dbReference>
<proteinExistence type="inferred from homology"/>
<reference evidence="3 4" key="1">
    <citation type="submission" date="2017-04" db="EMBL/GenBank/DDBJ databases">
        <authorList>
            <person name="Afonso C.L."/>
            <person name="Miller P.J."/>
            <person name="Scott M.A."/>
            <person name="Spackman E."/>
            <person name="Goraichik I."/>
            <person name="Dimitrov K.M."/>
            <person name="Suarez D.L."/>
            <person name="Swayne D.E."/>
        </authorList>
    </citation>
    <scope>NUCLEOTIDE SEQUENCE [LARGE SCALE GENOMIC DNA]</scope>
    <source>
        <strain evidence="3 4">DSM 5090</strain>
    </source>
</reference>
<feature type="transmembrane region" description="Helical" evidence="2">
    <location>
        <begin position="112"/>
        <end position="132"/>
    </location>
</feature>
<comment type="similarity">
    <text evidence="1">Belongs to the cation transport ATPase (P-type) (TC 3.A.3) family. Type IB subfamily.</text>
</comment>
<dbReference type="AlphaFoldDB" id="A0A1W2DQT4"/>
<evidence type="ECO:0000256" key="1">
    <source>
        <dbReference type="ARBA" id="ARBA00006024"/>
    </source>
</evidence>
<evidence type="ECO:0000256" key="2">
    <source>
        <dbReference type="SAM" id="Phobius"/>
    </source>
</evidence>
<sequence length="482" mass="52327">MQCLAIKLDEYHLLPGRLRIMVPGMRNNKQMADYLADYLRRQVGVTSVEANPLSGRVLIGFDSTRINLAEIQTFIRRGVGKRYEAPSYKSIKPVVATHARDKLSSYLRSGPVIYTIATGVALSGLIIKRVLVGRSPFASSRYICNLGALVTIVAGYPLLRSGVKALAEKRRLNSDLLLFSATLLLLTLRESLTGLTVLWMVYLSNLFQFVMQARSRRAIREVFRKIPQSEIMDATPVCKPEVVHLPNRRLMPRSELYERRLLIGTAAISTALLLVTRDIHRSIAVLLAGCPVAVALARNTAQGAAVAASLRQGILVKDARYLEMAAQIDTVIFDKTAAIIETARNDNHKILLVAGRETDVSSLAASHLGVVLGGQGSSATLAAADVIITENDPSKVDHLIQLGRATEQVSRQNLLLATGLNLLGVALASSSIITPLSAGLLLNVSTAAVVLNSARLLSPLCPGELHYTDARNHKEETACSYL</sequence>
<dbReference type="InterPro" id="IPR036412">
    <property type="entry name" value="HAD-like_sf"/>
</dbReference>
<dbReference type="Proteomes" id="UP000192738">
    <property type="component" value="Unassembled WGS sequence"/>
</dbReference>
<dbReference type="Pfam" id="PF19991">
    <property type="entry name" value="HMA_2"/>
    <property type="match status" value="1"/>
</dbReference>
<evidence type="ECO:0000313" key="3">
    <source>
        <dbReference type="EMBL" id="SMC99729.1"/>
    </source>
</evidence>
<dbReference type="InterPro" id="IPR051014">
    <property type="entry name" value="Cation_Transport_ATPase_IB"/>
</dbReference>
<keyword evidence="2" id="KW-0812">Transmembrane</keyword>
<dbReference type="GO" id="GO:0016020">
    <property type="term" value="C:membrane"/>
    <property type="evidence" value="ECO:0007669"/>
    <property type="project" value="TreeGrafter"/>
</dbReference>
<dbReference type="PANTHER" id="PTHR48085">
    <property type="entry name" value="CADMIUM/ZINC-TRANSPORTING ATPASE HMA2-RELATED"/>
    <property type="match status" value="1"/>
</dbReference>
<keyword evidence="4" id="KW-1185">Reference proteome</keyword>
<keyword evidence="2" id="KW-0472">Membrane</keyword>
<dbReference type="EMBL" id="FWXI01000017">
    <property type="protein sequence ID" value="SMC99729.1"/>
    <property type="molecule type" value="Genomic_DNA"/>
</dbReference>
<protein>
    <submittedName>
        <fullName evidence="3">E1-E2 ATPase</fullName>
    </submittedName>
</protein>
<gene>
    <name evidence="3" type="ORF">SAMN04488500_11793</name>
</gene>
<name>A0A1W2DQT4_9FIRM</name>
<dbReference type="OrthoDB" id="1674088at2"/>
<accession>A0A1W2DQT4</accession>
<dbReference type="Gene3D" id="3.40.50.1000">
    <property type="entry name" value="HAD superfamily/HAD-like"/>
    <property type="match status" value="1"/>
</dbReference>
<keyword evidence="2" id="KW-1133">Transmembrane helix</keyword>
<dbReference type="GO" id="GO:0022857">
    <property type="term" value="F:transmembrane transporter activity"/>
    <property type="evidence" value="ECO:0007669"/>
    <property type="project" value="TreeGrafter"/>
</dbReference>
<organism evidence="3 4">
    <name type="scientific">Sporomusa malonica</name>
    <dbReference type="NCBI Taxonomy" id="112901"/>
    <lineage>
        <taxon>Bacteria</taxon>
        <taxon>Bacillati</taxon>
        <taxon>Bacillota</taxon>
        <taxon>Negativicutes</taxon>
        <taxon>Selenomonadales</taxon>
        <taxon>Sporomusaceae</taxon>
        <taxon>Sporomusa</taxon>
    </lineage>
</organism>